<dbReference type="PANTHER" id="PTHR47859">
    <property type="entry name" value="PENTATRICOPEPTIDE REPEAT-CONTAINING PROTEIN"/>
    <property type="match status" value="1"/>
</dbReference>
<evidence type="ECO:0008006" key="5">
    <source>
        <dbReference type="Google" id="ProtNLM"/>
    </source>
</evidence>
<dbReference type="Pfam" id="PF13812">
    <property type="entry name" value="PPR_3"/>
    <property type="match status" value="2"/>
</dbReference>
<protein>
    <recommendedName>
        <fullName evidence="5">Pentatricopeptide repeat-containing protein At1g76280</fullName>
    </recommendedName>
</protein>
<dbReference type="AlphaFoldDB" id="A0A5S9WUT5"/>
<name>A0A5S9WUT5_ARATH</name>
<evidence type="ECO:0000313" key="4">
    <source>
        <dbReference type="Proteomes" id="UP000434276"/>
    </source>
</evidence>
<dbReference type="Pfam" id="PF01535">
    <property type="entry name" value="PPR"/>
    <property type="match status" value="1"/>
</dbReference>
<dbReference type="EMBL" id="CACSHJ010000087">
    <property type="protein sequence ID" value="CAA0337690.1"/>
    <property type="molecule type" value="Genomic_DNA"/>
</dbReference>
<dbReference type="InterPro" id="IPR002885">
    <property type="entry name" value="PPR_rpt"/>
</dbReference>
<dbReference type="Proteomes" id="UP000434276">
    <property type="component" value="Unassembled WGS sequence"/>
</dbReference>
<feature type="repeat" description="PPR" evidence="2">
    <location>
        <begin position="661"/>
        <end position="695"/>
    </location>
</feature>
<dbReference type="OrthoDB" id="119302at2759"/>
<evidence type="ECO:0000256" key="1">
    <source>
        <dbReference type="ARBA" id="ARBA00022737"/>
    </source>
</evidence>
<feature type="repeat" description="PPR" evidence="2">
    <location>
        <begin position="591"/>
        <end position="625"/>
    </location>
</feature>
<evidence type="ECO:0000256" key="2">
    <source>
        <dbReference type="PROSITE-ProRule" id="PRU00708"/>
    </source>
</evidence>
<dbReference type="Gene3D" id="1.25.40.10">
    <property type="entry name" value="Tetratricopeptide repeat domain"/>
    <property type="match status" value="4"/>
</dbReference>
<dbReference type="Pfam" id="PF13041">
    <property type="entry name" value="PPR_2"/>
    <property type="match status" value="1"/>
</dbReference>
<proteinExistence type="predicted"/>
<keyword evidence="1" id="KW-0677">Repeat</keyword>
<dbReference type="ExpressionAtlas" id="A0A5S9WUT5">
    <property type="expression patterns" value="baseline and differential"/>
</dbReference>
<sequence length="805" mass="91332">MYRALWLSPLRFIVSSSSSKLSPYVSRGRGLSGIDNGAGCSCSRSVTTMIGNEFIRCQDESKILQLQIVDALRSGERQGASALLFKLIQGNYSLSADDFHDILYYCARSPDPVFVMETYSVMCKKEISLDSRSLLFIVKSLCNGGHLDKASEFIHAVREDDRISPLLPIYNFFLGACARTRSVYHASKCLELMDQRRVGKNGITYVALLKLAVFQRNLSTVNDIWKHYVNHYNLDILSLRRFIWSFTRLGDLKSAYELLQHMVYLALRGEFFVKSNRGKLHSTRLYIPVPSKDETGSEKFAFGVTDRIVDCNSSSKVALPKGHNKILAIRVLRWSFNDVIHACGQSKNSELAEQLMLQMQNLGLLPSSHTYDGFIRAVAFPEGYEYGMTLLKVMQQQNLKPYDSTLATVAAYCSKALQVDLAEHLLDQISECSYSYPFNNLLAAYDSLDQPERAVRVLARMKELKLRPDMRTYELLFSLFGNVNAPYEEGNMLSQVDCCKRINAIEMDMMRNGFQHSPISRLNVLRALGAEGMVNEMIRHLQKAENLSAHSNMYLGTPTYNIVLHSLLEANETDMVINIFKRMKSCGCPADVATYNIMIDCCSLIHSYKSACALVSMMIRDGFSPKAVTFTALMKILLNDANFEEALNLLDQAALEEIHLDVLSYNTILRKAFEKGMIDVIEYIVEQMHREKVNPDPTTCHYVFSCYVEKGYHATAIEALNVLSLRMLNEEDKESLQDKKIELEENFVMSEDPEAETKIIELFRKSEEYLAAALLNLRWCAMLGGRIIWSEDQSPWARALSNKYG</sequence>
<evidence type="ECO:0000313" key="3">
    <source>
        <dbReference type="EMBL" id="CAA0337690.1"/>
    </source>
</evidence>
<accession>A0A5S9WUT5</accession>
<feature type="repeat" description="PPR" evidence="2">
    <location>
        <begin position="332"/>
        <end position="366"/>
    </location>
</feature>
<reference evidence="3 4" key="1">
    <citation type="submission" date="2019-12" db="EMBL/GenBank/DDBJ databases">
        <authorList>
            <person name="Jiao W.-B."/>
            <person name="Schneeberger K."/>
        </authorList>
    </citation>
    <scope>NUCLEOTIDE SEQUENCE [LARGE SCALE GENOMIC DNA]</scope>
    <source>
        <strain evidence="4">cv. C24</strain>
    </source>
</reference>
<dbReference type="InterPro" id="IPR011990">
    <property type="entry name" value="TPR-like_helical_dom_sf"/>
</dbReference>
<dbReference type="PANTHER" id="PTHR47859:SF1">
    <property type="entry name" value="PENTATRICOPEPTIDE REPEAT-CONTAINING PROTEIN"/>
    <property type="match status" value="1"/>
</dbReference>
<gene>
    <name evidence="3" type="ORF">C24_LOCUS6552</name>
</gene>
<dbReference type="NCBIfam" id="TIGR00756">
    <property type="entry name" value="PPR"/>
    <property type="match status" value="4"/>
</dbReference>
<feature type="repeat" description="PPR" evidence="2">
    <location>
        <begin position="556"/>
        <end position="590"/>
    </location>
</feature>
<organism evidence="3 4">
    <name type="scientific">Arabidopsis thaliana</name>
    <name type="common">Mouse-ear cress</name>
    <dbReference type="NCBI Taxonomy" id="3702"/>
    <lineage>
        <taxon>Eukaryota</taxon>
        <taxon>Viridiplantae</taxon>
        <taxon>Streptophyta</taxon>
        <taxon>Embryophyta</taxon>
        <taxon>Tracheophyta</taxon>
        <taxon>Spermatophyta</taxon>
        <taxon>Magnoliopsida</taxon>
        <taxon>eudicotyledons</taxon>
        <taxon>Gunneridae</taxon>
        <taxon>Pentapetalae</taxon>
        <taxon>rosids</taxon>
        <taxon>malvids</taxon>
        <taxon>Brassicales</taxon>
        <taxon>Brassicaceae</taxon>
        <taxon>Camelineae</taxon>
        <taxon>Arabidopsis</taxon>
    </lineage>
</organism>
<dbReference type="PROSITE" id="PS51375">
    <property type="entry name" value="PPR"/>
    <property type="match status" value="4"/>
</dbReference>